<evidence type="ECO:0000313" key="7">
    <source>
        <dbReference type="EMBL" id="GFO35532.1"/>
    </source>
</evidence>
<proteinExistence type="inferred from homology"/>
<dbReference type="PROSITE" id="PS51257">
    <property type="entry name" value="PROKAR_LIPOPROTEIN"/>
    <property type="match status" value="1"/>
</dbReference>
<organism evidence="7 8">
    <name type="scientific">Plakobranchus ocellatus</name>
    <dbReference type="NCBI Taxonomy" id="259542"/>
    <lineage>
        <taxon>Eukaryota</taxon>
        <taxon>Metazoa</taxon>
        <taxon>Spiralia</taxon>
        <taxon>Lophotrochozoa</taxon>
        <taxon>Mollusca</taxon>
        <taxon>Gastropoda</taxon>
        <taxon>Heterobranchia</taxon>
        <taxon>Euthyneura</taxon>
        <taxon>Panpulmonata</taxon>
        <taxon>Sacoglossa</taxon>
        <taxon>Placobranchoidea</taxon>
        <taxon>Plakobranchidae</taxon>
        <taxon>Plakobranchus</taxon>
    </lineage>
</organism>
<comment type="caution">
    <text evidence="7">The sequence shown here is derived from an EMBL/GenBank/DDBJ whole genome shotgun (WGS) entry which is preliminary data.</text>
</comment>
<dbReference type="SUPFAM" id="SSF56300">
    <property type="entry name" value="Metallo-dependent phosphatases"/>
    <property type="match status" value="1"/>
</dbReference>
<keyword evidence="2" id="KW-0325">Glycoprotein</keyword>
<dbReference type="Gene3D" id="2.60.40.380">
    <property type="entry name" value="Purple acid phosphatase-like, N-terminal"/>
    <property type="match status" value="1"/>
</dbReference>
<dbReference type="AlphaFoldDB" id="A0AAV4CUD5"/>
<dbReference type="InterPro" id="IPR008963">
    <property type="entry name" value="Purple_acid_Pase-like_N"/>
</dbReference>
<feature type="signal peptide" evidence="3">
    <location>
        <begin position="1"/>
        <end position="22"/>
    </location>
</feature>
<dbReference type="GO" id="GO:0046872">
    <property type="term" value="F:metal ion binding"/>
    <property type="evidence" value="ECO:0007669"/>
    <property type="project" value="InterPro"/>
</dbReference>
<evidence type="ECO:0000259" key="5">
    <source>
        <dbReference type="Pfam" id="PF14008"/>
    </source>
</evidence>
<dbReference type="InterPro" id="IPR004843">
    <property type="entry name" value="Calcineurin-like_PHP"/>
</dbReference>
<evidence type="ECO:0000259" key="4">
    <source>
        <dbReference type="Pfam" id="PF00149"/>
    </source>
</evidence>
<keyword evidence="3" id="KW-0378">Hydrolase</keyword>
<dbReference type="GO" id="GO:0003993">
    <property type="term" value="F:acid phosphatase activity"/>
    <property type="evidence" value="ECO:0007669"/>
    <property type="project" value="UniProtKB-EC"/>
</dbReference>
<dbReference type="CDD" id="cd00839">
    <property type="entry name" value="MPP_PAPs"/>
    <property type="match status" value="1"/>
</dbReference>
<dbReference type="Gene3D" id="3.60.21.10">
    <property type="match status" value="1"/>
</dbReference>
<accession>A0AAV4CUD5</accession>
<keyword evidence="8" id="KW-1185">Reference proteome</keyword>
<sequence>MELQQRVLFTILVFGLACSVHGIVWYEPEQVHIAIGANPDEMVIVWNTVNDTGESKVLYGSGGKLNQTASGSRTKFVDGGEEKRSQFIHRVVLQGLSEKTEYAYIVGSSLAWSNSFSFKTWPRGEKWSPRIALFGDMGNENAQSLPRLQVETMQGMYDAILHVGDFAYDMDEDNARVGDNFMRQIEPMASKIPYLTCPGNHEQAYNFSNYRNRFWMPEDENKQMYYSFTIGPVRFLSLATELIFFPQYGLVPIVEQYKWLKRTLAEANKPENRAKHPWIVAFGHRPMYCNNDDVDDCTHHESLVRVGIPILHLLGWEKLFMEYGVDLAVWAHEHSYERMWPVYDRQVMNASAQAPYTNPKAPVHIVTGSAGCREIHDNFTTNPQPWSAFRSLDYGYTRMHVINTTHLYLEQVSDDKGGLVIDKMTLIKERHGPHDPNPRDVTPKGDPLMKLWNTWGKYVNIDTYSKK</sequence>
<evidence type="ECO:0000256" key="2">
    <source>
        <dbReference type="ARBA" id="ARBA00023180"/>
    </source>
</evidence>
<dbReference type="Pfam" id="PF14008">
    <property type="entry name" value="Metallophos_C"/>
    <property type="match status" value="1"/>
</dbReference>
<dbReference type="EMBL" id="BLXT01006999">
    <property type="protein sequence ID" value="GFO35532.1"/>
    <property type="molecule type" value="Genomic_DNA"/>
</dbReference>
<reference evidence="7 8" key="1">
    <citation type="journal article" date="2021" name="Elife">
        <title>Chloroplast acquisition without the gene transfer in kleptoplastic sea slugs, Plakobranchus ocellatus.</title>
        <authorList>
            <person name="Maeda T."/>
            <person name="Takahashi S."/>
            <person name="Yoshida T."/>
            <person name="Shimamura S."/>
            <person name="Takaki Y."/>
            <person name="Nagai Y."/>
            <person name="Toyoda A."/>
            <person name="Suzuki Y."/>
            <person name="Arimoto A."/>
            <person name="Ishii H."/>
            <person name="Satoh N."/>
            <person name="Nishiyama T."/>
            <person name="Hasebe M."/>
            <person name="Maruyama T."/>
            <person name="Minagawa J."/>
            <person name="Obokata J."/>
            <person name="Shigenobu S."/>
        </authorList>
    </citation>
    <scope>NUCLEOTIDE SEQUENCE [LARGE SCALE GENOMIC DNA]</scope>
</reference>
<dbReference type="InterPro" id="IPR029052">
    <property type="entry name" value="Metallo-depent_PP-like"/>
</dbReference>
<name>A0AAV4CUD5_9GAST</name>
<dbReference type="Proteomes" id="UP000735302">
    <property type="component" value="Unassembled WGS sequence"/>
</dbReference>
<dbReference type="Pfam" id="PF16656">
    <property type="entry name" value="Pur_ac_phosph_N"/>
    <property type="match status" value="1"/>
</dbReference>
<comment type="catalytic activity">
    <reaction evidence="3">
        <text>a phosphate monoester + H2O = an alcohol + phosphate</text>
        <dbReference type="Rhea" id="RHEA:15017"/>
        <dbReference type="ChEBI" id="CHEBI:15377"/>
        <dbReference type="ChEBI" id="CHEBI:30879"/>
        <dbReference type="ChEBI" id="CHEBI:43474"/>
        <dbReference type="ChEBI" id="CHEBI:67140"/>
        <dbReference type="EC" id="3.1.3.2"/>
    </reaction>
</comment>
<evidence type="ECO:0000313" key="8">
    <source>
        <dbReference type="Proteomes" id="UP000735302"/>
    </source>
</evidence>
<evidence type="ECO:0000256" key="1">
    <source>
        <dbReference type="ARBA" id="ARBA00022729"/>
    </source>
</evidence>
<protein>
    <recommendedName>
        <fullName evidence="3">Purple acid phosphatase</fullName>
        <ecNumber evidence="3">3.1.3.2</ecNumber>
    </recommendedName>
</protein>
<dbReference type="Pfam" id="PF00149">
    <property type="entry name" value="Metallophos"/>
    <property type="match status" value="1"/>
</dbReference>
<dbReference type="InterPro" id="IPR041792">
    <property type="entry name" value="MPP_PAP"/>
</dbReference>
<dbReference type="SUPFAM" id="SSF49363">
    <property type="entry name" value="Purple acid phosphatase, N-terminal domain"/>
    <property type="match status" value="1"/>
</dbReference>
<dbReference type="EC" id="3.1.3.2" evidence="3"/>
<dbReference type="InterPro" id="IPR025733">
    <property type="entry name" value="PAPs_C"/>
</dbReference>
<feature type="domain" description="Purple acid phosphatase N-terminal" evidence="6">
    <location>
        <begin position="28"/>
        <end position="120"/>
    </location>
</feature>
<evidence type="ECO:0000259" key="6">
    <source>
        <dbReference type="Pfam" id="PF16656"/>
    </source>
</evidence>
<keyword evidence="1 3" id="KW-0732">Signal</keyword>
<feature type="domain" description="Purple acid phosphatase C-terminal" evidence="5">
    <location>
        <begin position="361"/>
        <end position="422"/>
    </location>
</feature>
<dbReference type="PANTHER" id="PTHR45867">
    <property type="entry name" value="PURPLE ACID PHOSPHATASE"/>
    <property type="match status" value="1"/>
</dbReference>
<evidence type="ECO:0000256" key="3">
    <source>
        <dbReference type="RuleBase" id="RU361203"/>
    </source>
</evidence>
<comment type="similarity">
    <text evidence="3">Belongs to the metallophosphoesterase superfamily. Purple acid phosphatase family.</text>
</comment>
<dbReference type="InterPro" id="IPR015914">
    <property type="entry name" value="PAPs_N"/>
</dbReference>
<gene>
    <name evidence="7" type="ORF">PoB_006203700</name>
</gene>
<feature type="chain" id="PRO_5043106384" description="Purple acid phosphatase" evidence="3">
    <location>
        <begin position="23"/>
        <end position="467"/>
    </location>
</feature>
<dbReference type="PANTHER" id="PTHR45867:SF3">
    <property type="entry name" value="ACID PHOSPHATASE TYPE 7"/>
    <property type="match status" value="1"/>
</dbReference>
<feature type="domain" description="Calcineurin-like phosphoesterase" evidence="4">
    <location>
        <begin position="130"/>
        <end position="336"/>
    </location>
</feature>